<evidence type="ECO:0000256" key="1">
    <source>
        <dbReference type="ARBA" id="ARBA00004232"/>
    </source>
</evidence>
<comment type="similarity">
    <text evidence="3">Belongs to the CNEP1R1 family.</text>
</comment>
<comment type="subcellular location">
    <subcellularLocation>
        <location evidence="2">Cytoplasm</location>
    </subcellularLocation>
    <subcellularLocation>
        <location evidence="1">Nucleus membrane</location>
        <topology evidence="1">Multi-pass membrane protein</topology>
    </subcellularLocation>
</comment>
<keyword evidence="6 11" id="KW-1133">Transmembrane helix</keyword>
<evidence type="ECO:0000256" key="6">
    <source>
        <dbReference type="ARBA" id="ARBA00022989"/>
    </source>
</evidence>
<evidence type="ECO:0000256" key="2">
    <source>
        <dbReference type="ARBA" id="ARBA00004496"/>
    </source>
</evidence>
<evidence type="ECO:0000256" key="7">
    <source>
        <dbReference type="ARBA" id="ARBA00023098"/>
    </source>
</evidence>
<keyword evidence="4" id="KW-0963">Cytoplasm</keyword>
<keyword evidence="5 11" id="KW-0812">Transmembrane</keyword>
<gene>
    <name evidence="13" type="primary">LOC108624232</name>
</gene>
<accession>A0AAJ7IWR3</accession>
<proteinExistence type="inferred from homology"/>
<dbReference type="GO" id="GO:0006629">
    <property type="term" value="P:lipid metabolic process"/>
    <property type="evidence" value="ECO:0007669"/>
    <property type="project" value="UniProtKB-KW"/>
</dbReference>
<evidence type="ECO:0000256" key="10">
    <source>
        <dbReference type="ARBA" id="ARBA00030458"/>
    </source>
</evidence>
<evidence type="ECO:0000256" key="3">
    <source>
        <dbReference type="ARBA" id="ARBA00010998"/>
    </source>
</evidence>
<dbReference type="GeneID" id="108624232"/>
<dbReference type="Pfam" id="PF09771">
    <property type="entry name" value="Tmemb_18A"/>
    <property type="match status" value="1"/>
</dbReference>
<reference evidence="13" key="1">
    <citation type="submission" date="2025-08" db="UniProtKB">
        <authorList>
            <consortium name="RefSeq"/>
        </authorList>
    </citation>
    <scope>IDENTIFICATION</scope>
    <source>
        <tissue evidence="13">Whole body</tissue>
    </source>
</reference>
<evidence type="ECO:0000313" key="13">
    <source>
        <dbReference type="RefSeq" id="XP_017878874.1"/>
    </source>
</evidence>
<keyword evidence="7" id="KW-0443">Lipid metabolism</keyword>
<organism evidence="12 13">
    <name type="scientific">Ceratina calcarata</name>
    <dbReference type="NCBI Taxonomy" id="156304"/>
    <lineage>
        <taxon>Eukaryota</taxon>
        <taxon>Metazoa</taxon>
        <taxon>Ecdysozoa</taxon>
        <taxon>Arthropoda</taxon>
        <taxon>Hexapoda</taxon>
        <taxon>Insecta</taxon>
        <taxon>Pterygota</taxon>
        <taxon>Neoptera</taxon>
        <taxon>Endopterygota</taxon>
        <taxon>Hymenoptera</taxon>
        <taxon>Apocrita</taxon>
        <taxon>Aculeata</taxon>
        <taxon>Apoidea</taxon>
        <taxon>Anthophila</taxon>
        <taxon>Apidae</taxon>
        <taxon>Ceratina</taxon>
        <taxon>Zadontomerus</taxon>
    </lineage>
</organism>
<evidence type="ECO:0000256" key="8">
    <source>
        <dbReference type="ARBA" id="ARBA00023136"/>
    </source>
</evidence>
<dbReference type="PANTHER" id="PTHR20996:SF1">
    <property type="entry name" value="NUCLEAR ENVELOPE PHOSPHATASE-REGULATORY SUBUNIT 1"/>
    <property type="match status" value="1"/>
</dbReference>
<dbReference type="InterPro" id="IPR019168">
    <property type="entry name" value="NEP1-R1"/>
</dbReference>
<dbReference type="GO" id="GO:0031965">
    <property type="term" value="C:nuclear membrane"/>
    <property type="evidence" value="ECO:0007669"/>
    <property type="project" value="UniProtKB-SubCell"/>
</dbReference>
<evidence type="ECO:0000256" key="4">
    <source>
        <dbReference type="ARBA" id="ARBA00022490"/>
    </source>
</evidence>
<sequence>MSLDQTVCEDLKAFERRLTEVIASLQPATLRWRSVISVCTAVGAWHWLTDPNTPDVSFTQSLCNHPFFTIASIILVILFMMGVHRRVIAPSIITQRARSVLDNFNMSCDDTGKLILKPTRSRHHDT</sequence>
<dbReference type="PANTHER" id="PTHR20996">
    <property type="entry name" value="NUCLEAR ENVELOPE PHOSPHATASE-REGULATORY SUBUNIT 1"/>
    <property type="match status" value="1"/>
</dbReference>
<evidence type="ECO:0000313" key="12">
    <source>
        <dbReference type="Proteomes" id="UP000694925"/>
    </source>
</evidence>
<evidence type="ECO:0000256" key="9">
    <source>
        <dbReference type="ARBA" id="ARBA00023242"/>
    </source>
</evidence>
<protein>
    <recommendedName>
        <fullName evidence="10">Transmembrane protein 188</fullName>
    </recommendedName>
</protein>
<dbReference type="RefSeq" id="XP_017878874.1">
    <property type="nucleotide sequence ID" value="XM_018023385.2"/>
</dbReference>
<evidence type="ECO:0000256" key="11">
    <source>
        <dbReference type="SAM" id="Phobius"/>
    </source>
</evidence>
<keyword evidence="12" id="KW-1185">Reference proteome</keyword>
<evidence type="ECO:0000256" key="5">
    <source>
        <dbReference type="ARBA" id="ARBA00022692"/>
    </source>
</evidence>
<dbReference type="CTD" id="39204"/>
<feature type="transmembrane region" description="Helical" evidence="11">
    <location>
        <begin position="68"/>
        <end position="88"/>
    </location>
</feature>
<keyword evidence="9" id="KW-0539">Nucleus</keyword>
<name>A0AAJ7IWR3_9HYME</name>
<dbReference type="GO" id="GO:0005737">
    <property type="term" value="C:cytoplasm"/>
    <property type="evidence" value="ECO:0007669"/>
    <property type="project" value="UniProtKB-SubCell"/>
</dbReference>
<dbReference type="AlphaFoldDB" id="A0AAJ7IWR3"/>
<dbReference type="Proteomes" id="UP000694925">
    <property type="component" value="Unplaced"/>
</dbReference>
<dbReference type="GO" id="GO:0071595">
    <property type="term" value="C:Nem1-Spo7 phosphatase complex"/>
    <property type="evidence" value="ECO:0007669"/>
    <property type="project" value="InterPro"/>
</dbReference>
<keyword evidence="8 11" id="KW-0472">Membrane</keyword>